<keyword evidence="2" id="KW-0677">Repeat</keyword>
<evidence type="ECO:0000256" key="2">
    <source>
        <dbReference type="ARBA" id="ARBA00022737"/>
    </source>
</evidence>
<feature type="domain" description="C3H1-type" evidence="7">
    <location>
        <begin position="110"/>
        <end position="137"/>
    </location>
</feature>
<evidence type="ECO:0000313" key="9">
    <source>
        <dbReference type="Proteomes" id="UP001549921"/>
    </source>
</evidence>
<evidence type="ECO:0000256" key="6">
    <source>
        <dbReference type="SAM" id="MobiDB-lite"/>
    </source>
</evidence>
<feature type="region of interest" description="Disordered" evidence="6">
    <location>
        <begin position="1"/>
        <end position="107"/>
    </location>
</feature>
<evidence type="ECO:0000256" key="4">
    <source>
        <dbReference type="ARBA" id="ARBA00022833"/>
    </source>
</evidence>
<feature type="zinc finger region" description="C3H1-type" evidence="5">
    <location>
        <begin position="110"/>
        <end position="137"/>
    </location>
</feature>
<feature type="compositionally biased region" description="Low complexity" evidence="6">
    <location>
        <begin position="80"/>
        <end position="104"/>
    </location>
</feature>
<dbReference type="InterPro" id="IPR036855">
    <property type="entry name" value="Znf_CCCH_sf"/>
</dbReference>
<dbReference type="PROSITE" id="PS50103">
    <property type="entry name" value="ZF_C3H1"/>
    <property type="match status" value="1"/>
</dbReference>
<dbReference type="EMBL" id="JBEDNZ010000001">
    <property type="protein sequence ID" value="KAL0851671.1"/>
    <property type="molecule type" value="Genomic_DNA"/>
</dbReference>
<evidence type="ECO:0000259" key="7">
    <source>
        <dbReference type="PROSITE" id="PS50103"/>
    </source>
</evidence>
<organism evidence="8 9">
    <name type="scientific">Loxostege sticticalis</name>
    <name type="common">Beet webworm moth</name>
    <dbReference type="NCBI Taxonomy" id="481309"/>
    <lineage>
        <taxon>Eukaryota</taxon>
        <taxon>Metazoa</taxon>
        <taxon>Ecdysozoa</taxon>
        <taxon>Arthropoda</taxon>
        <taxon>Hexapoda</taxon>
        <taxon>Insecta</taxon>
        <taxon>Pterygota</taxon>
        <taxon>Neoptera</taxon>
        <taxon>Endopterygota</taxon>
        <taxon>Lepidoptera</taxon>
        <taxon>Glossata</taxon>
        <taxon>Ditrysia</taxon>
        <taxon>Pyraloidea</taxon>
        <taxon>Crambidae</taxon>
        <taxon>Pyraustinae</taxon>
        <taxon>Loxostege</taxon>
    </lineage>
</organism>
<keyword evidence="1 5" id="KW-0479">Metal-binding</keyword>
<keyword evidence="3 5" id="KW-0863">Zinc-finger</keyword>
<reference evidence="8 9" key="1">
    <citation type="submission" date="2024-06" db="EMBL/GenBank/DDBJ databases">
        <title>A chromosome-level genome assembly of beet webworm, Loxostege sticticalis.</title>
        <authorList>
            <person name="Zhang Y."/>
        </authorList>
    </citation>
    <scope>NUCLEOTIDE SEQUENCE [LARGE SCALE GENOMIC DNA]</scope>
    <source>
        <strain evidence="8">AQ028</strain>
        <tissue evidence="8">Male pupae</tissue>
    </source>
</reference>
<keyword evidence="4 5" id="KW-0862">Zinc</keyword>
<name>A0ABD0TQQ9_LOXSC</name>
<evidence type="ECO:0000256" key="1">
    <source>
        <dbReference type="ARBA" id="ARBA00022723"/>
    </source>
</evidence>
<protein>
    <recommendedName>
        <fullName evidence="7">C3H1-type domain-containing protein</fullName>
    </recommendedName>
</protein>
<dbReference type="Gene3D" id="3.30.1370.210">
    <property type="match status" value="1"/>
</dbReference>
<feature type="compositionally biased region" description="Basic and acidic residues" evidence="6">
    <location>
        <begin position="29"/>
        <end position="42"/>
    </location>
</feature>
<evidence type="ECO:0000256" key="3">
    <source>
        <dbReference type="ARBA" id="ARBA00022771"/>
    </source>
</evidence>
<dbReference type="PANTHER" id="PTHR12675:SF6">
    <property type="entry name" value="ZINC FINGER CCCH DOMAIN-CONTAINING PROTEIN 10"/>
    <property type="match status" value="1"/>
</dbReference>
<dbReference type="InterPro" id="IPR000571">
    <property type="entry name" value="Znf_CCCH"/>
</dbReference>
<feature type="compositionally biased region" description="Basic and acidic residues" evidence="6">
    <location>
        <begin position="1"/>
        <end position="12"/>
    </location>
</feature>
<comment type="caution">
    <text evidence="8">The sequence shown here is derived from an EMBL/GenBank/DDBJ whole genome shotgun (WGS) entry which is preliminary data.</text>
</comment>
<dbReference type="AlphaFoldDB" id="A0ABD0TQQ9"/>
<gene>
    <name evidence="8" type="ORF">ABMA28_000007</name>
</gene>
<dbReference type="GO" id="GO:0008270">
    <property type="term" value="F:zinc ion binding"/>
    <property type="evidence" value="ECO:0007669"/>
    <property type="project" value="UniProtKB-KW"/>
</dbReference>
<dbReference type="PANTHER" id="PTHR12675">
    <property type="entry name" value="MUSCLEBLIND-LIKE PROTEIN"/>
    <property type="match status" value="1"/>
</dbReference>
<dbReference type="Proteomes" id="UP001549921">
    <property type="component" value="Unassembled WGS sequence"/>
</dbReference>
<sequence length="378" mass="40468">MQSSDTDKDDTINFRPSPNFKHMKKYFRSKYEGDQNEIESKNKVNPVVQPPLPPNSPPPDSPITLKQEVEDDGYERPLPDDASADAPGADADAAPDAGAGADAPPAEPDKHKFIMCKDWVRGTCSRGAACIYVHKLDKSQLKGVYRFCRDFENSRCERQVCYFAHATTFEKEHFFRTAYLPPHALHHLKSAAPQPAVAAGAAPAPPTTASVSEVPEMPLFANPPPPALTSGAVVPVGPGAGGAGGAGAGGGAAVAGAGALEARLPLDAFAAAAALPAVSLKREWRDQDDFGSPSREERPADPLVRACKSCDITTMRLQHSKAQVAAALRSSQELDDKLEQVIKKNDRLHALLKTLLKPSMKMLLTKILLGSEARDLPN</sequence>
<dbReference type="SUPFAM" id="SSF90229">
    <property type="entry name" value="CCCH zinc finger"/>
    <property type="match status" value="1"/>
</dbReference>
<feature type="compositionally biased region" description="Pro residues" evidence="6">
    <location>
        <begin position="48"/>
        <end position="61"/>
    </location>
</feature>
<evidence type="ECO:0000313" key="8">
    <source>
        <dbReference type="EMBL" id="KAL0851671.1"/>
    </source>
</evidence>
<proteinExistence type="predicted"/>
<evidence type="ECO:0000256" key="5">
    <source>
        <dbReference type="PROSITE-ProRule" id="PRU00723"/>
    </source>
</evidence>
<accession>A0ABD0TQQ9</accession>